<evidence type="ECO:0000313" key="2">
    <source>
        <dbReference type="Proteomes" id="UP000188342"/>
    </source>
</evidence>
<dbReference type="EMBL" id="FUKQ01000049">
    <property type="protein sequence ID" value="SJN42728.1"/>
    <property type="molecule type" value="Genomic_DNA"/>
</dbReference>
<dbReference type="Gene3D" id="1.10.238.120">
    <property type="entry name" value="Jann4075-like"/>
    <property type="match status" value="1"/>
</dbReference>
<evidence type="ECO:0000313" key="1">
    <source>
        <dbReference type="EMBL" id="SJN42728.1"/>
    </source>
</evidence>
<dbReference type="AlphaFoldDB" id="A0A1R4KEK5"/>
<evidence type="ECO:0008006" key="3">
    <source>
        <dbReference type="Google" id="ProtNLM"/>
    </source>
</evidence>
<dbReference type="RefSeq" id="WP_094765703.1">
    <property type="nucleotide sequence ID" value="NZ_FUKQ01000049.1"/>
</dbReference>
<dbReference type="InterPro" id="IPR023154">
    <property type="entry name" value="Jann4075-like_sf"/>
</dbReference>
<reference evidence="1 2" key="1">
    <citation type="submission" date="2017-02" db="EMBL/GenBank/DDBJ databases">
        <authorList>
            <person name="Peterson S.W."/>
        </authorList>
    </citation>
    <scope>NUCLEOTIDE SEQUENCE [LARGE SCALE GENOMIC DNA]</scope>
    <source>
        <strain evidence="1 2">LSP_Lj1</strain>
    </source>
</reference>
<dbReference type="OrthoDB" id="9812542at2"/>
<sequence>MDHLADIRKYSPTAKAEVVAAMEKTYRLVLSKPDSSMVSFSDPAELATVRENFVKKKLGITGDDAALDAEIKKIGEKIPGRKNRLTVYYLLAEHHGKLALFA</sequence>
<dbReference type="Proteomes" id="UP000188342">
    <property type="component" value="Unassembled WGS sequence"/>
</dbReference>
<protein>
    <recommendedName>
        <fullName evidence="3">DUF2853 family protein</fullName>
    </recommendedName>
</protein>
<dbReference type="InterPro" id="IPR021274">
    <property type="entry name" value="DUF2853"/>
</dbReference>
<accession>A0A1R4KEK5</accession>
<gene>
    <name evidence="1" type="ORF">FM114_13695</name>
</gene>
<dbReference type="STRING" id="1255658.FM114_13695"/>
<dbReference type="Pfam" id="PF11015">
    <property type="entry name" value="DUF2853"/>
    <property type="match status" value="1"/>
</dbReference>
<name>A0A1R4KEK5_9ACTN</name>
<dbReference type="SUPFAM" id="SSF158587">
    <property type="entry name" value="Jann4075-like"/>
    <property type="match status" value="1"/>
</dbReference>
<proteinExistence type="predicted"/>
<organism evidence="1 2">
    <name type="scientific">Luteococcus japonicus LSP_Lj1</name>
    <dbReference type="NCBI Taxonomy" id="1255658"/>
    <lineage>
        <taxon>Bacteria</taxon>
        <taxon>Bacillati</taxon>
        <taxon>Actinomycetota</taxon>
        <taxon>Actinomycetes</taxon>
        <taxon>Propionibacteriales</taxon>
        <taxon>Propionibacteriaceae</taxon>
        <taxon>Luteococcus</taxon>
    </lineage>
</organism>
<keyword evidence="2" id="KW-1185">Reference proteome</keyword>